<evidence type="ECO:0000313" key="2">
    <source>
        <dbReference type="EMBL" id="MCE3532449.1"/>
    </source>
</evidence>
<reference evidence="2 3" key="1">
    <citation type="journal article" date="2024" name="Pathogens">
        <title>Characterization of a Novel Species of Legionella Isolated from a Healthcare Facility: Legionella resiliens sp. nov.</title>
        <authorList>
            <person name="Cristino S."/>
            <person name="Pascale M.R."/>
            <person name="Marino F."/>
            <person name="Derelitto C."/>
            <person name="Salaris S."/>
            <person name="Orsini M."/>
            <person name="Squarzoni S."/>
            <person name="Grottola A."/>
            <person name="Girolamini L."/>
        </authorList>
    </citation>
    <scope>NUCLEOTIDE SEQUENCE [LARGE SCALE GENOMIC DNA]</scope>
    <source>
        <strain evidence="2 3">8cVS16</strain>
    </source>
</reference>
<name>A0ABS8X3W3_9GAMM</name>
<dbReference type="RefSeq" id="WP_232890794.1">
    <property type="nucleotide sequence ID" value="NZ_JAJSPM010000005.1"/>
</dbReference>
<evidence type="ECO:0000313" key="3">
    <source>
        <dbReference type="Proteomes" id="UP001320170"/>
    </source>
</evidence>
<accession>A0ABS8X3W3</accession>
<comment type="caution">
    <text evidence="2">The sequence shown here is derived from an EMBL/GenBank/DDBJ whole genome shotgun (WGS) entry which is preliminary data.</text>
</comment>
<evidence type="ECO:0000256" key="1">
    <source>
        <dbReference type="SAM" id="MobiDB-lite"/>
    </source>
</evidence>
<organism evidence="2 3">
    <name type="scientific">Legionella resiliens</name>
    <dbReference type="NCBI Taxonomy" id="2905958"/>
    <lineage>
        <taxon>Bacteria</taxon>
        <taxon>Pseudomonadati</taxon>
        <taxon>Pseudomonadota</taxon>
        <taxon>Gammaproteobacteria</taxon>
        <taxon>Legionellales</taxon>
        <taxon>Legionellaceae</taxon>
        <taxon>Legionella</taxon>
    </lineage>
</organism>
<dbReference type="Proteomes" id="UP001320170">
    <property type="component" value="Unassembled WGS sequence"/>
</dbReference>
<gene>
    <name evidence="2" type="ORF">LXO92_08675</name>
</gene>
<feature type="region of interest" description="Disordered" evidence="1">
    <location>
        <begin position="64"/>
        <end position="99"/>
    </location>
</feature>
<dbReference type="EMBL" id="JAJTND010000004">
    <property type="protein sequence ID" value="MCE3532449.1"/>
    <property type="molecule type" value="Genomic_DNA"/>
</dbReference>
<protein>
    <submittedName>
        <fullName evidence="2">Uncharacterized protein</fullName>
    </submittedName>
</protein>
<sequence length="99" mass="11003">MGKVNKWDQIKANAEKEAPKVDIKSDLDFDPIDTEEELRKIEKMTHDANDTQREMEVLRNTSGGAPVRLPAQISGQENNLGADDTSFEIDGPKPNTPNP</sequence>
<proteinExistence type="predicted"/>
<keyword evidence="3" id="KW-1185">Reference proteome</keyword>
<feature type="region of interest" description="Disordered" evidence="1">
    <location>
        <begin position="1"/>
        <end position="22"/>
    </location>
</feature>